<keyword evidence="11" id="KW-0812">Transmembrane</keyword>
<keyword evidence="11" id="KW-0472">Membrane</keyword>
<dbReference type="Pfam" id="PF00067">
    <property type="entry name" value="p450"/>
    <property type="match status" value="1"/>
</dbReference>
<sequence length="559" mass="62723">MTYWELNSFKSPLNLQSWQALALAIMAVSTVASLCAVLIKHWGMRTAPPTVPGHWLFKNQRLIGAPWKAMLIADKYGPLYGDIIQLFEPLKTRVVLNSVDAVNEVLEKHSASTSDRSRNVVLLEMTGMDHAIGFRNHDERHKKLRRVIASGLHPAAARSYADLHTATTAYFLRSVLVRIGRDSIVCGNHHKEEKSTDMQLVDKNNHSKALSESIQDSVGRFIMRLTFGHVSGENDPVLQGQNRLAFLLTSGFATHYWANDFPILRHIPSWFPGSGFKRHAEEMREIRSLTMKDTFEPVLDKALHGVPQLPSYTSNLIELKGGKNINEEDKYLVKWTSSALFGAGSTTTTALIHSFIFAMCIYPDIASKVQAEIDAQVGRDRIPTLNDQSILTYTDAVLKEVIRSYPVFPLGLEHHASEDIEVRGYRIKKGTIIEGNIWALMHDPTMYPDPFAFNPDRFLKSTPEADPRRFLFGFGRRICPGQHVANNSALTMCAAFMSVFNIVASQETRSKAAQCAREPWKMMKPYGPMEPLPFSCIVRPRDDAAIAMLEICKDTAVIA</sequence>
<keyword evidence="4 9" id="KW-0349">Heme</keyword>
<comment type="similarity">
    <text evidence="3 10">Belongs to the cytochrome P450 family.</text>
</comment>
<evidence type="ECO:0000256" key="3">
    <source>
        <dbReference type="ARBA" id="ARBA00010617"/>
    </source>
</evidence>
<keyword evidence="7 9" id="KW-0408">Iron</keyword>
<evidence type="ECO:0000256" key="9">
    <source>
        <dbReference type="PIRSR" id="PIRSR602401-1"/>
    </source>
</evidence>
<dbReference type="InterPro" id="IPR036396">
    <property type="entry name" value="Cyt_P450_sf"/>
</dbReference>
<dbReference type="SUPFAM" id="SSF48264">
    <property type="entry name" value="Cytochrome P450"/>
    <property type="match status" value="1"/>
</dbReference>
<reference evidence="12" key="1">
    <citation type="submission" date="2021-01" db="EMBL/GenBank/DDBJ databases">
        <authorList>
            <person name="Kaushik A."/>
        </authorList>
    </citation>
    <scope>NUCLEOTIDE SEQUENCE</scope>
    <source>
        <strain evidence="12">AG1-1C</strain>
    </source>
</reference>
<feature type="transmembrane region" description="Helical" evidence="11">
    <location>
        <begin position="20"/>
        <end position="39"/>
    </location>
</feature>
<evidence type="ECO:0000256" key="2">
    <source>
        <dbReference type="ARBA" id="ARBA00005179"/>
    </source>
</evidence>
<comment type="caution">
    <text evidence="12">The sequence shown here is derived from an EMBL/GenBank/DDBJ whole genome shotgun (WGS) entry which is preliminary data.</text>
</comment>
<accession>A0A8H2WRQ2</accession>
<keyword evidence="5 9" id="KW-0479">Metal-binding</keyword>
<keyword evidence="8 10" id="KW-0503">Monooxygenase</keyword>
<dbReference type="GO" id="GO:0016705">
    <property type="term" value="F:oxidoreductase activity, acting on paired donors, with incorporation or reduction of molecular oxygen"/>
    <property type="evidence" value="ECO:0007669"/>
    <property type="project" value="InterPro"/>
</dbReference>
<keyword evidence="6 10" id="KW-0560">Oxidoreductase</keyword>
<evidence type="ECO:0000256" key="5">
    <source>
        <dbReference type="ARBA" id="ARBA00022723"/>
    </source>
</evidence>
<proteinExistence type="inferred from homology"/>
<evidence type="ECO:0000256" key="8">
    <source>
        <dbReference type="ARBA" id="ARBA00023033"/>
    </source>
</evidence>
<comment type="cofactor">
    <cofactor evidence="1 9">
        <name>heme</name>
        <dbReference type="ChEBI" id="CHEBI:30413"/>
    </cofactor>
</comment>
<evidence type="ECO:0000313" key="13">
    <source>
        <dbReference type="Proteomes" id="UP000663846"/>
    </source>
</evidence>
<evidence type="ECO:0008006" key="14">
    <source>
        <dbReference type="Google" id="ProtNLM"/>
    </source>
</evidence>
<dbReference type="GO" id="GO:0005506">
    <property type="term" value="F:iron ion binding"/>
    <property type="evidence" value="ECO:0007669"/>
    <property type="project" value="InterPro"/>
</dbReference>
<evidence type="ECO:0000256" key="11">
    <source>
        <dbReference type="SAM" id="Phobius"/>
    </source>
</evidence>
<dbReference type="Proteomes" id="UP000663846">
    <property type="component" value="Unassembled WGS sequence"/>
</dbReference>
<dbReference type="EMBL" id="CAJMWS010000306">
    <property type="protein sequence ID" value="CAE6404087.1"/>
    <property type="molecule type" value="Genomic_DNA"/>
</dbReference>
<dbReference type="PRINTS" id="PR00463">
    <property type="entry name" value="EP450I"/>
</dbReference>
<organism evidence="12 13">
    <name type="scientific">Rhizoctonia solani</name>
    <dbReference type="NCBI Taxonomy" id="456999"/>
    <lineage>
        <taxon>Eukaryota</taxon>
        <taxon>Fungi</taxon>
        <taxon>Dikarya</taxon>
        <taxon>Basidiomycota</taxon>
        <taxon>Agaricomycotina</taxon>
        <taxon>Agaricomycetes</taxon>
        <taxon>Cantharellales</taxon>
        <taxon>Ceratobasidiaceae</taxon>
        <taxon>Rhizoctonia</taxon>
    </lineage>
</organism>
<evidence type="ECO:0000256" key="6">
    <source>
        <dbReference type="ARBA" id="ARBA00023002"/>
    </source>
</evidence>
<dbReference type="Gene3D" id="1.10.630.10">
    <property type="entry name" value="Cytochrome P450"/>
    <property type="match status" value="1"/>
</dbReference>
<dbReference type="PANTHER" id="PTHR46300">
    <property type="entry name" value="P450, PUTATIVE (EUROFUNG)-RELATED-RELATED"/>
    <property type="match status" value="1"/>
</dbReference>
<dbReference type="GO" id="GO:0020037">
    <property type="term" value="F:heme binding"/>
    <property type="evidence" value="ECO:0007669"/>
    <property type="project" value="InterPro"/>
</dbReference>
<dbReference type="InterPro" id="IPR001128">
    <property type="entry name" value="Cyt_P450"/>
</dbReference>
<evidence type="ECO:0000256" key="1">
    <source>
        <dbReference type="ARBA" id="ARBA00001971"/>
    </source>
</evidence>
<dbReference type="PANTHER" id="PTHR46300:SF7">
    <property type="entry name" value="P450, PUTATIVE (EUROFUNG)-RELATED"/>
    <property type="match status" value="1"/>
</dbReference>
<evidence type="ECO:0000256" key="4">
    <source>
        <dbReference type="ARBA" id="ARBA00022617"/>
    </source>
</evidence>
<comment type="pathway">
    <text evidence="2">Secondary metabolite biosynthesis.</text>
</comment>
<keyword evidence="11" id="KW-1133">Transmembrane helix</keyword>
<dbReference type="InterPro" id="IPR050364">
    <property type="entry name" value="Cytochrome_P450_fung"/>
</dbReference>
<evidence type="ECO:0000256" key="7">
    <source>
        <dbReference type="ARBA" id="ARBA00023004"/>
    </source>
</evidence>
<gene>
    <name evidence="12" type="ORF">RDB_LOCUS59577</name>
</gene>
<protein>
    <recommendedName>
        <fullName evidence="14">O-methylsterigmatocystin oxidoreductase</fullName>
    </recommendedName>
</protein>
<evidence type="ECO:0000313" key="12">
    <source>
        <dbReference type="EMBL" id="CAE6404087.1"/>
    </source>
</evidence>
<evidence type="ECO:0000256" key="10">
    <source>
        <dbReference type="RuleBase" id="RU000461"/>
    </source>
</evidence>
<dbReference type="InterPro" id="IPR017972">
    <property type="entry name" value="Cyt_P450_CS"/>
</dbReference>
<dbReference type="PRINTS" id="PR00385">
    <property type="entry name" value="P450"/>
</dbReference>
<dbReference type="AlphaFoldDB" id="A0A8H2WRQ2"/>
<name>A0A8H2WRQ2_9AGAM</name>
<dbReference type="InterPro" id="IPR002401">
    <property type="entry name" value="Cyt_P450_E_grp-I"/>
</dbReference>
<dbReference type="GO" id="GO:0004497">
    <property type="term" value="F:monooxygenase activity"/>
    <property type="evidence" value="ECO:0007669"/>
    <property type="project" value="UniProtKB-KW"/>
</dbReference>
<feature type="binding site" description="axial binding residue" evidence="9">
    <location>
        <position position="479"/>
    </location>
    <ligand>
        <name>heme</name>
        <dbReference type="ChEBI" id="CHEBI:30413"/>
    </ligand>
    <ligandPart>
        <name>Fe</name>
        <dbReference type="ChEBI" id="CHEBI:18248"/>
    </ligandPart>
</feature>
<dbReference type="PROSITE" id="PS00086">
    <property type="entry name" value="CYTOCHROME_P450"/>
    <property type="match status" value="1"/>
</dbReference>